<comment type="caution">
    <text evidence="4">The sequence shown here is derived from an EMBL/GenBank/DDBJ whole genome shotgun (WGS) entry which is preliminary data.</text>
</comment>
<reference evidence="4" key="1">
    <citation type="submission" date="2021-05" db="EMBL/GenBank/DDBJ databases">
        <title>Molecular characterization for Shewanella algae harboring chromosomal blaOXA-55-like strains isolated from clinical and environment sample.</title>
        <authorList>
            <person name="Ohama Y."/>
            <person name="Aoki K."/>
            <person name="Harada S."/>
            <person name="Moriya K."/>
            <person name="Ishii Y."/>
            <person name="Tateda K."/>
        </authorList>
    </citation>
    <scope>NUCLEOTIDE SEQUENCE</scope>
    <source>
        <strain evidence="4">JCM 11563</strain>
    </source>
</reference>
<keyword evidence="2" id="KW-1277">Toxin-antitoxin system</keyword>
<dbReference type="Pfam" id="PF04221">
    <property type="entry name" value="RelB"/>
    <property type="match status" value="1"/>
</dbReference>
<feature type="transmembrane region" description="Helical" evidence="3">
    <location>
        <begin position="6"/>
        <end position="23"/>
    </location>
</feature>
<evidence type="ECO:0000256" key="3">
    <source>
        <dbReference type="SAM" id="Phobius"/>
    </source>
</evidence>
<dbReference type="PANTHER" id="PTHR38781:SF1">
    <property type="entry name" value="ANTITOXIN DINJ-RELATED"/>
    <property type="match status" value="1"/>
</dbReference>
<sequence length="95" mass="10426">MKNYNVITIVITGVFMGTINIRVDDGLKARSYAALEKLGVTPSELLRQTLEYVAQRGALPFKPVLLTDEDEALISLVKARLNDPLPGVKVSLDDL</sequence>
<dbReference type="InterPro" id="IPR013321">
    <property type="entry name" value="Arc_rbn_hlx_hlx"/>
</dbReference>
<dbReference type="Gene3D" id="1.10.1220.10">
    <property type="entry name" value="Met repressor-like"/>
    <property type="match status" value="1"/>
</dbReference>
<keyword evidence="3" id="KW-0812">Transmembrane</keyword>
<gene>
    <name evidence="4" type="ORF">TUM4438_42220</name>
</gene>
<evidence type="ECO:0000313" key="5">
    <source>
        <dbReference type="Proteomes" id="UP000887104"/>
    </source>
</evidence>
<evidence type="ECO:0000313" key="4">
    <source>
        <dbReference type="EMBL" id="GIU51697.1"/>
    </source>
</evidence>
<dbReference type="NCBIfam" id="NF008412">
    <property type="entry name" value="PRK11235.1"/>
    <property type="match status" value="1"/>
</dbReference>
<dbReference type="InterPro" id="IPR007337">
    <property type="entry name" value="RelB/DinJ"/>
</dbReference>
<evidence type="ECO:0000256" key="2">
    <source>
        <dbReference type="ARBA" id="ARBA00022649"/>
    </source>
</evidence>
<keyword evidence="5" id="KW-1185">Reference proteome</keyword>
<evidence type="ECO:0000256" key="1">
    <source>
        <dbReference type="ARBA" id="ARBA00010562"/>
    </source>
</evidence>
<keyword evidence="3" id="KW-0472">Membrane</keyword>
<dbReference type="Proteomes" id="UP000887104">
    <property type="component" value="Unassembled WGS sequence"/>
</dbReference>
<accession>A0ABQ4PR35</accession>
<proteinExistence type="inferred from homology"/>
<dbReference type="NCBIfam" id="TIGR02384">
    <property type="entry name" value="RelB_DinJ"/>
    <property type="match status" value="1"/>
</dbReference>
<name>A0ABQ4PR35_9GAMM</name>
<organism evidence="4 5">
    <name type="scientific">Shewanella sairae</name>
    <dbReference type="NCBI Taxonomy" id="190310"/>
    <lineage>
        <taxon>Bacteria</taxon>
        <taxon>Pseudomonadati</taxon>
        <taxon>Pseudomonadota</taxon>
        <taxon>Gammaproteobacteria</taxon>
        <taxon>Alteromonadales</taxon>
        <taxon>Shewanellaceae</taxon>
        <taxon>Shewanella</taxon>
    </lineage>
</organism>
<dbReference type="PANTHER" id="PTHR38781">
    <property type="entry name" value="ANTITOXIN DINJ-RELATED"/>
    <property type="match status" value="1"/>
</dbReference>
<comment type="similarity">
    <text evidence="1">Belongs to the RelB/DinJ antitoxin family.</text>
</comment>
<dbReference type="EMBL" id="BPEY01000127">
    <property type="protein sequence ID" value="GIU51697.1"/>
    <property type="molecule type" value="Genomic_DNA"/>
</dbReference>
<keyword evidence="3" id="KW-1133">Transmembrane helix</keyword>
<protein>
    <submittedName>
        <fullName evidence="4">Transcriptional regulator</fullName>
    </submittedName>
</protein>